<reference evidence="1 2" key="1">
    <citation type="submission" date="2024-04" db="EMBL/GenBank/DDBJ databases">
        <authorList>
            <person name="Rising A."/>
            <person name="Reimegard J."/>
            <person name="Sonavane S."/>
            <person name="Akerstrom W."/>
            <person name="Nylinder S."/>
            <person name="Hedman E."/>
            <person name="Kallberg Y."/>
        </authorList>
    </citation>
    <scope>NUCLEOTIDE SEQUENCE [LARGE SCALE GENOMIC DNA]</scope>
</reference>
<dbReference type="Proteomes" id="UP001497382">
    <property type="component" value="Unassembled WGS sequence"/>
</dbReference>
<evidence type="ECO:0000313" key="1">
    <source>
        <dbReference type="EMBL" id="CAL1262003.1"/>
    </source>
</evidence>
<comment type="caution">
    <text evidence="1">The sequence shown here is derived from an EMBL/GenBank/DDBJ whole genome shotgun (WGS) entry which is preliminary data.</text>
</comment>
<dbReference type="EMBL" id="CAXIEN010000004">
    <property type="protein sequence ID" value="CAL1262003.1"/>
    <property type="molecule type" value="Genomic_DNA"/>
</dbReference>
<keyword evidence="2" id="KW-1185">Reference proteome</keyword>
<dbReference type="AlphaFoldDB" id="A0AAV1YSV4"/>
<feature type="non-terminal residue" evidence="1">
    <location>
        <position position="1"/>
    </location>
</feature>
<sequence length="68" mass="7569">KNTKEKSAINNTVSEIQIEPLSTGSVFLSTYSWRSPILSFGGLCSVSFYDLWLCLLRADLNNAINGKR</sequence>
<proteinExistence type="predicted"/>
<evidence type="ECO:0000313" key="2">
    <source>
        <dbReference type="Proteomes" id="UP001497382"/>
    </source>
</evidence>
<protein>
    <submittedName>
        <fullName evidence="1">Uncharacterized protein</fullName>
    </submittedName>
</protein>
<gene>
    <name evidence="1" type="ORF">LARSCL_LOCUS724</name>
</gene>
<organism evidence="1 2">
    <name type="scientific">Larinioides sclopetarius</name>
    <dbReference type="NCBI Taxonomy" id="280406"/>
    <lineage>
        <taxon>Eukaryota</taxon>
        <taxon>Metazoa</taxon>
        <taxon>Ecdysozoa</taxon>
        <taxon>Arthropoda</taxon>
        <taxon>Chelicerata</taxon>
        <taxon>Arachnida</taxon>
        <taxon>Araneae</taxon>
        <taxon>Araneomorphae</taxon>
        <taxon>Entelegynae</taxon>
        <taxon>Araneoidea</taxon>
        <taxon>Araneidae</taxon>
        <taxon>Larinioides</taxon>
    </lineage>
</organism>
<accession>A0AAV1YSV4</accession>
<name>A0AAV1YSV4_9ARAC</name>